<sequence>MNQFYKIETKVNCDIYTILNMAHSFTFTMMVGNGDFETNKERANAEIQQVLGTLNLGEFSVDIVPMHSTNRRLKVFIHYSTTTPAGAHLQAELAEKEVQQKELEEGEVFVPKIIYLDKYRNETEQFWKIYKSKTPAERAAEQAAAKAAKAAAFRPRIV</sequence>
<proteinExistence type="predicted"/>
<reference evidence="1" key="1">
    <citation type="journal article" date="2020" name="Nature">
        <title>Giant virus diversity and host interactions through global metagenomics.</title>
        <authorList>
            <person name="Schulz F."/>
            <person name="Roux S."/>
            <person name="Paez-Espino D."/>
            <person name="Jungbluth S."/>
            <person name="Walsh D.A."/>
            <person name="Denef V.J."/>
            <person name="McMahon K.D."/>
            <person name="Konstantinidis K.T."/>
            <person name="Eloe-Fadrosh E.A."/>
            <person name="Kyrpides N.C."/>
            <person name="Woyke T."/>
        </authorList>
    </citation>
    <scope>NUCLEOTIDE SEQUENCE</scope>
    <source>
        <strain evidence="1">GVMAG-S-1035118-87</strain>
    </source>
</reference>
<organism evidence="1">
    <name type="scientific">viral metagenome</name>
    <dbReference type="NCBI Taxonomy" id="1070528"/>
    <lineage>
        <taxon>unclassified sequences</taxon>
        <taxon>metagenomes</taxon>
        <taxon>organismal metagenomes</taxon>
    </lineage>
</organism>
<dbReference type="AlphaFoldDB" id="A0A6C0AHD0"/>
<protein>
    <submittedName>
        <fullName evidence="1">Uncharacterized protein</fullName>
    </submittedName>
</protein>
<dbReference type="EMBL" id="MN740626">
    <property type="protein sequence ID" value="QHS79132.1"/>
    <property type="molecule type" value="Genomic_DNA"/>
</dbReference>
<accession>A0A6C0AHD0</accession>
<evidence type="ECO:0000313" key="1">
    <source>
        <dbReference type="EMBL" id="QHS79132.1"/>
    </source>
</evidence>
<name>A0A6C0AHD0_9ZZZZ</name>